<gene>
    <name evidence="3" type="ORF">DPMN_069830</name>
</gene>
<dbReference type="AlphaFoldDB" id="A0A9D3Z099"/>
<proteinExistence type="predicted"/>
<reference evidence="3" key="1">
    <citation type="journal article" date="2019" name="bioRxiv">
        <title>The Genome of the Zebra Mussel, Dreissena polymorpha: A Resource for Invasive Species Research.</title>
        <authorList>
            <person name="McCartney M.A."/>
            <person name="Auch B."/>
            <person name="Kono T."/>
            <person name="Mallez S."/>
            <person name="Zhang Y."/>
            <person name="Obille A."/>
            <person name="Becker A."/>
            <person name="Abrahante J.E."/>
            <person name="Garbe J."/>
            <person name="Badalamenti J.P."/>
            <person name="Herman A."/>
            <person name="Mangelson H."/>
            <person name="Liachko I."/>
            <person name="Sullivan S."/>
            <person name="Sone E.D."/>
            <person name="Koren S."/>
            <person name="Silverstein K.A.T."/>
            <person name="Beckman K.B."/>
            <person name="Gohl D.M."/>
        </authorList>
    </citation>
    <scope>NUCLEOTIDE SEQUENCE</scope>
    <source>
        <strain evidence="3">Duluth1</strain>
        <tissue evidence="3">Whole animal</tissue>
    </source>
</reference>
<dbReference type="SUPFAM" id="SSF47473">
    <property type="entry name" value="EF-hand"/>
    <property type="match status" value="1"/>
</dbReference>
<name>A0A9D3Z099_DREPO</name>
<feature type="domain" description="EF-hand" evidence="2">
    <location>
        <begin position="53"/>
        <end position="88"/>
    </location>
</feature>
<keyword evidence="4" id="KW-1185">Reference proteome</keyword>
<dbReference type="InterPro" id="IPR002048">
    <property type="entry name" value="EF_hand_dom"/>
</dbReference>
<dbReference type="EMBL" id="JAIWYP010000014">
    <property type="protein sequence ID" value="KAH3710353.1"/>
    <property type="molecule type" value="Genomic_DNA"/>
</dbReference>
<organism evidence="3 4">
    <name type="scientific">Dreissena polymorpha</name>
    <name type="common">Zebra mussel</name>
    <name type="synonym">Mytilus polymorpha</name>
    <dbReference type="NCBI Taxonomy" id="45954"/>
    <lineage>
        <taxon>Eukaryota</taxon>
        <taxon>Metazoa</taxon>
        <taxon>Spiralia</taxon>
        <taxon>Lophotrochozoa</taxon>
        <taxon>Mollusca</taxon>
        <taxon>Bivalvia</taxon>
        <taxon>Autobranchia</taxon>
        <taxon>Heteroconchia</taxon>
        <taxon>Euheterodonta</taxon>
        <taxon>Imparidentia</taxon>
        <taxon>Neoheterodontei</taxon>
        <taxon>Myida</taxon>
        <taxon>Dreissenoidea</taxon>
        <taxon>Dreissenidae</taxon>
        <taxon>Dreissena</taxon>
    </lineage>
</organism>
<reference evidence="3" key="2">
    <citation type="submission" date="2020-11" db="EMBL/GenBank/DDBJ databases">
        <authorList>
            <person name="McCartney M.A."/>
            <person name="Auch B."/>
            <person name="Kono T."/>
            <person name="Mallez S."/>
            <person name="Becker A."/>
            <person name="Gohl D.M."/>
            <person name="Silverstein K.A.T."/>
            <person name="Koren S."/>
            <person name="Bechman K.B."/>
            <person name="Herman A."/>
            <person name="Abrahante J.E."/>
            <person name="Garbe J."/>
        </authorList>
    </citation>
    <scope>NUCLEOTIDE SEQUENCE</scope>
    <source>
        <strain evidence="3">Duluth1</strain>
        <tissue evidence="3">Whole animal</tissue>
    </source>
</reference>
<sequence length="160" mass="18622">MAQAKFMGLKPIQHDPIEVRDDFMTYIFKDTNFEGFKQILFGDDYDKIVVDTTYVRAFTEMFEMLDADKDGLLSFKDLKTLDNEAWRTVGELLQLLMEDMEEDFQARNIDIDPDIDPIMGLQGTLMRWVCMTNCSCAGDAFCSLFLIRVSYWVNRLDAYS</sequence>
<dbReference type="PROSITE" id="PS50222">
    <property type="entry name" value="EF_HAND_2"/>
    <property type="match status" value="1"/>
</dbReference>
<protein>
    <recommendedName>
        <fullName evidence="2">EF-hand domain-containing protein</fullName>
    </recommendedName>
</protein>
<comment type="caution">
    <text evidence="3">The sequence shown here is derived from an EMBL/GenBank/DDBJ whole genome shotgun (WGS) entry which is preliminary data.</text>
</comment>
<dbReference type="Proteomes" id="UP000828390">
    <property type="component" value="Unassembled WGS sequence"/>
</dbReference>
<evidence type="ECO:0000313" key="4">
    <source>
        <dbReference type="Proteomes" id="UP000828390"/>
    </source>
</evidence>
<dbReference type="InterPro" id="IPR018247">
    <property type="entry name" value="EF_Hand_1_Ca_BS"/>
</dbReference>
<evidence type="ECO:0000259" key="2">
    <source>
        <dbReference type="PROSITE" id="PS50222"/>
    </source>
</evidence>
<dbReference type="PROSITE" id="PS00018">
    <property type="entry name" value="EF_HAND_1"/>
    <property type="match status" value="1"/>
</dbReference>
<evidence type="ECO:0000256" key="1">
    <source>
        <dbReference type="ARBA" id="ARBA00022837"/>
    </source>
</evidence>
<dbReference type="GO" id="GO:0005509">
    <property type="term" value="F:calcium ion binding"/>
    <property type="evidence" value="ECO:0007669"/>
    <property type="project" value="InterPro"/>
</dbReference>
<dbReference type="InterPro" id="IPR011992">
    <property type="entry name" value="EF-hand-dom_pair"/>
</dbReference>
<keyword evidence="1" id="KW-0106">Calcium</keyword>
<evidence type="ECO:0000313" key="3">
    <source>
        <dbReference type="EMBL" id="KAH3710353.1"/>
    </source>
</evidence>
<accession>A0A9D3Z099</accession>